<dbReference type="CDD" id="cd00371">
    <property type="entry name" value="HMA"/>
    <property type="match status" value="1"/>
</dbReference>
<reference evidence="3" key="1">
    <citation type="submission" date="2020-10" db="EMBL/GenBank/DDBJ databases">
        <authorList>
            <person name="Gilroy R."/>
        </authorList>
    </citation>
    <scope>NUCLEOTIDE SEQUENCE</scope>
    <source>
        <strain evidence="3">2478</strain>
    </source>
</reference>
<name>A0A9D9IUP3_9BACT</name>
<proteinExistence type="predicted"/>
<reference evidence="3" key="2">
    <citation type="journal article" date="2021" name="PeerJ">
        <title>Extensive microbial diversity within the chicken gut microbiome revealed by metagenomics and culture.</title>
        <authorList>
            <person name="Gilroy R."/>
            <person name="Ravi A."/>
            <person name="Getino M."/>
            <person name="Pursley I."/>
            <person name="Horton D.L."/>
            <person name="Alikhan N.F."/>
            <person name="Baker D."/>
            <person name="Gharbi K."/>
            <person name="Hall N."/>
            <person name="Watson M."/>
            <person name="Adriaenssens E.M."/>
            <person name="Foster-Nyarko E."/>
            <person name="Jarju S."/>
            <person name="Secka A."/>
            <person name="Antonio M."/>
            <person name="Oren A."/>
            <person name="Chaudhuri R.R."/>
            <person name="La Ragione R."/>
            <person name="Hildebrand F."/>
            <person name="Pallen M.J."/>
        </authorList>
    </citation>
    <scope>NUCLEOTIDE SEQUENCE</scope>
    <source>
        <strain evidence="3">2478</strain>
    </source>
</reference>
<evidence type="ECO:0000313" key="4">
    <source>
        <dbReference type="Proteomes" id="UP000823771"/>
    </source>
</evidence>
<dbReference type="FunFam" id="3.30.70.100:FF:000001">
    <property type="entry name" value="ATPase copper transporting beta"/>
    <property type="match status" value="1"/>
</dbReference>
<dbReference type="AlphaFoldDB" id="A0A9D9IUP3"/>
<dbReference type="InterPro" id="IPR036163">
    <property type="entry name" value="HMA_dom_sf"/>
</dbReference>
<accession>A0A9D9IUP3</accession>
<evidence type="ECO:0000259" key="2">
    <source>
        <dbReference type="PROSITE" id="PS50846"/>
    </source>
</evidence>
<sequence length="73" mass="8034">MHCAKCVEKITENISFEKGVKDLEVSLEDKTVKIVYDASKTDEAKLAESIRKLGYEVGKLQGSMDRAGSPDSL</sequence>
<dbReference type="SUPFAM" id="SSF55008">
    <property type="entry name" value="HMA, heavy metal-associated domain"/>
    <property type="match status" value="1"/>
</dbReference>
<evidence type="ECO:0000256" key="1">
    <source>
        <dbReference type="ARBA" id="ARBA00022723"/>
    </source>
</evidence>
<protein>
    <submittedName>
        <fullName evidence="3">Heavy-metal-associated domain-containing protein</fullName>
    </submittedName>
</protein>
<dbReference type="GO" id="GO:0046872">
    <property type="term" value="F:metal ion binding"/>
    <property type="evidence" value="ECO:0007669"/>
    <property type="project" value="UniProtKB-KW"/>
</dbReference>
<feature type="domain" description="HMA" evidence="2">
    <location>
        <begin position="1"/>
        <end position="58"/>
    </location>
</feature>
<dbReference type="EMBL" id="JADILZ010000086">
    <property type="protein sequence ID" value="MBO8479063.1"/>
    <property type="molecule type" value="Genomic_DNA"/>
</dbReference>
<dbReference type="Pfam" id="PF00403">
    <property type="entry name" value="HMA"/>
    <property type="match status" value="1"/>
</dbReference>
<evidence type="ECO:0000313" key="3">
    <source>
        <dbReference type="EMBL" id="MBO8479063.1"/>
    </source>
</evidence>
<dbReference type="InterPro" id="IPR006121">
    <property type="entry name" value="HMA_dom"/>
</dbReference>
<gene>
    <name evidence="3" type="ORF">IAB80_09285</name>
</gene>
<dbReference type="Proteomes" id="UP000823771">
    <property type="component" value="Unassembled WGS sequence"/>
</dbReference>
<organism evidence="3 4">
    <name type="scientific">Candidatus Cryptobacteroides excrementipullorum</name>
    <dbReference type="NCBI Taxonomy" id="2840761"/>
    <lineage>
        <taxon>Bacteria</taxon>
        <taxon>Pseudomonadati</taxon>
        <taxon>Bacteroidota</taxon>
        <taxon>Bacteroidia</taxon>
        <taxon>Bacteroidales</taxon>
        <taxon>Candidatus Cryptobacteroides</taxon>
    </lineage>
</organism>
<dbReference type="Gene3D" id="3.30.70.100">
    <property type="match status" value="1"/>
</dbReference>
<keyword evidence="1" id="KW-0479">Metal-binding</keyword>
<dbReference type="PROSITE" id="PS50846">
    <property type="entry name" value="HMA_2"/>
    <property type="match status" value="1"/>
</dbReference>
<comment type="caution">
    <text evidence="3">The sequence shown here is derived from an EMBL/GenBank/DDBJ whole genome shotgun (WGS) entry which is preliminary data.</text>
</comment>